<keyword evidence="1" id="KW-0677">Repeat</keyword>
<dbReference type="EMBL" id="LS423452">
    <property type="protein sequence ID" value="SPS06824.1"/>
    <property type="molecule type" value="Genomic_DNA"/>
</dbReference>
<feature type="region of interest" description="Disordered" evidence="3">
    <location>
        <begin position="187"/>
        <end position="223"/>
    </location>
</feature>
<evidence type="ECO:0000256" key="3">
    <source>
        <dbReference type="SAM" id="MobiDB-lite"/>
    </source>
</evidence>
<gene>
    <name evidence="4" type="ORF">NITFAB_2421</name>
</gene>
<sequence length="223" mass="24414">MQNEPDEALIDATMANDLDGIRNAIQLGLDINHQNFFGKTALHYAESIEAARLLIEHGADPNLVDYNNRPPLFDVNDPGLAVFLIDHGANAKFQDKDGLTALYIWVDFPEVVQRLLDEGADPNVQLVTGSMIIKRGNTALHKVGNLESARLLVEHGANATIRNVEKATPVHTTSGEIQRYLKSVYDQQNQAETDSQTNSGEPSLPGTADTRLAGDTTVYHKTT</sequence>
<dbReference type="PANTHER" id="PTHR24171">
    <property type="entry name" value="ANKYRIN REPEAT DOMAIN-CONTAINING PROTEIN 39-RELATED"/>
    <property type="match status" value="1"/>
</dbReference>
<dbReference type="InterPro" id="IPR002110">
    <property type="entry name" value="Ankyrin_rpt"/>
</dbReference>
<evidence type="ECO:0000256" key="1">
    <source>
        <dbReference type="ARBA" id="ARBA00022737"/>
    </source>
</evidence>
<organism evidence="4">
    <name type="scientific">Candidatus Nitrotoga fabula</name>
    <dbReference type="NCBI Taxonomy" id="2182327"/>
    <lineage>
        <taxon>Bacteria</taxon>
        <taxon>Pseudomonadati</taxon>
        <taxon>Pseudomonadota</taxon>
        <taxon>Betaproteobacteria</taxon>
        <taxon>Nitrosomonadales</taxon>
        <taxon>Gallionellaceae</taxon>
        <taxon>Candidatus Nitrotoga</taxon>
    </lineage>
</organism>
<proteinExistence type="predicted"/>
<name>A0A2X0RGD7_9PROT</name>
<feature type="compositionally biased region" description="Polar residues" evidence="3">
    <location>
        <begin position="187"/>
        <end position="201"/>
    </location>
</feature>
<evidence type="ECO:0000313" key="4">
    <source>
        <dbReference type="EMBL" id="SPS06824.1"/>
    </source>
</evidence>
<dbReference type="Gene3D" id="1.25.40.20">
    <property type="entry name" value="Ankyrin repeat-containing domain"/>
    <property type="match status" value="2"/>
</dbReference>
<dbReference type="InterPro" id="IPR036770">
    <property type="entry name" value="Ankyrin_rpt-contain_sf"/>
</dbReference>
<dbReference type="AlphaFoldDB" id="A0A2X0RGD7"/>
<evidence type="ECO:0000256" key="2">
    <source>
        <dbReference type="ARBA" id="ARBA00023043"/>
    </source>
</evidence>
<dbReference type="SMART" id="SM00248">
    <property type="entry name" value="ANK"/>
    <property type="match status" value="4"/>
</dbReference>
<protein>
    <submittedName>
        <fullName evidence="4">Uncharacterized protein</fullName>
    </submittedName>
</protein>
<dbReference type="SUPFAM" id="SSF48403">
    <property type="entry name" value="Ankyrin repeat"/>
    <property type="match status" value="1"/>
</dbReference>
<dbReference type="Pfam" id="PF12796">
    <property type="entry name" value="Ank_2"/>
    <property type="match status" value="2"/>
</dbReference>
<reference evidence="4" key="1">
    <citation type="submission" date="2018-05" db="EMBL/GenBank/DDBJ databases">
        <authorList>
            <person name="Lanie J.A."/>
            <person name="Ng W.-L."/>
            <person name="Kazmierczak K.M."/>
            <person name="Andrzejewski T.M."/>
            <person name="Davidsen T.M."/>
            <person name="Wayne K.J."/>
            <person name="Tettelin H."/>
            <person name="Glass J.I."/>
            <person name="Rusch D."/>
            <person name="Podicherti R."/>
            <person name="Tsui H.-C.T."/>
            <person name="Winkler M.E."/>
        </authorList>
    </citation>
    <scope>NUCLEOTIDE SEQUENCE</scope>
    <source>
        <strain evidence="4">KNB</strain>
    </source>
</reference>
<dbReference type="PANTHER" id="PTHR24171:SF9">
    <property type="entry name" value="ANKYRIN REPEAT DOMAIN-CONTAINING PROTEIN 39"/>
    <property type="match status" value="1"/>
</dbReference>
<keyword evidence="2" id="KW-0040">ANK repeat</keyword>
<accession>A0A2X0RGD7</accession>